<keyword evidence="2" id="KW-1185">Reference proteome</keyword>
<reference evidence="1 2" key="1">
    <citation type="submission" date="2022-01" db="EMBL/GenBank/DDBJ databases">
        <authorList>
            <person name="Xiong W."/>
            <person name="Schranz E."/>
        </authorList>
    </citation>
    <scope>NUCLEOTIDE SEQUENCE [LARGE SCALE GENOMIC DNA]</scope>
</reference>
<accession>A0AAU9M511</accession>
<comment type="caution">
    <text evidence="1">The sequence shown here is derived from an EMBL/GenBank/DDBJ whole genome shotgun (WGS) entry which is preliminary data.</text>
</comment>
<gene>
    <name evidence="1" type="ORF">LVIROSA_LOCUS8318</name>
</gene>
<evidence type="ECO:0000313" key="2">
    <source>
        <dbReference type="Proteomes" id="UP001157418"/>
    </source>
</evidence>
<dbReference type="EMBL" id="CAKMRJ010001112">
    <property type="protein sequence ID" value="CAH1420887.1"/>
    <property type="molecule type" value="Genomic_DNA"/>
</dbReference>
<evidence type="ECO:0000313" key="1">
    <source>
        <dbReference type="EMBL" id="CAH1420887.1"/>
    </source>
</evidence>
<proteinExistence type="predicted"/>
<protein>
    <submittedName>
        <fullName evidence="1">Uncharacterized protein</fullName>
    </submittedName>
</protein>
<sequence length="125" mass="14416">MRTKVHKVESGETLKIKVDEGKVVFLDKAILGNETQETVYLKVCVDGGEELVAGRLNSCSWPKKVLNIAFDKDFQFTHTGTDTSVKLYTILSAQRILPYPFLKHNFLQTQNHYVYIVLILKFWYC</sequence>
<name>A0AAU9M511_9ASTR</name>
<dbReference type="AlphaFoldDB" id="A0AAU9M511"/>
<dbReference type="Proteomes" id="UP001157418">
    <property type="component" value="Unassembled WGS sequence"/>
</dbReference>
<organism evidence="1 2">
    <name type="scientific">Lactuca virosa</name>
    <dbReference type="NCBI Taxonomy" id="75947"/>
    <lineage>
        <taxon>Eukaryota</taxon>
        <taxon>Viridiplantae</taxon>
        <taxon>Streptophyta</taxon>
        <taxon>Embryophyta</taxon>
        <taxon>Tracheophyta</taxon>
        <taxon>Spermatophyta</taxon>
        <taxon>Magnoliopsida</taxon>
        <taxon>eudicotyledons</taxon>
        <taxon>Gunneridae</taxon>
        <taxon>Pentapetalae</taxon>
        <taxon>asterids</taxon>
        <taxon>campanulids</taxon>
        <taxon>Asterales</taxon>
        <taxon>Asteraceae</taxon>
        <taxon>Cichorioideae</taxon>
        <taxon>Cichorieae</taxon>
        <taxon>Lactucinae</taxon>
        <taxon>Lactuca</taxon>
    </lineage>
</organism>